<keyword evidence="1" id="KW-0812">Transmembrane</keyword>
<accession>A0A9D2IM04</accession>
<feature type="transmembrane region" description="Helical" evidence="1">
    <location>
        <begin position="60"/>
        <end position="77"/>
    </location>
</feature>
<keyword evidence="1" id="KW-0472">Membrane</keyword>
<evidence type="ECO:0000313" key="2">
    <source>
        <dbReference type="EMBL" id="HIZ15796.1"/>
    </source>
</evidence>
<dbReference type="Proteomes" id="UP000824014">
    <property type="component" value="Unassembled WGS sequence"/>
</dbReference>
<proteinExistence type="predicted"/>
<name>A0A9D2IM04_9BACT</name>
<dbReference type="AlphaFoldDB" id="A0A9D2IM04"/>
<evidence type="ECO:0000313" key="3">
    <source>
        <dbReference type="Proteomes" id="UP000824014"/>
    </source>
</evidence>
<reference evidence="2" key="1">
    <citation type="journal article" date="2021" name="PeerJ">
        <title>Extensive microbial diversity within the chicken gut microbiome revealed by metagenomics and culture.</title>
        <authorList>
            <person name="Gilroy R."/>
            <person name="Ravi A."/>
            <person name="Getino M."/>
            <person name="Pursley I."/>
            <person name="Horton D.L."/>
            <person name="Alikhan N.F."/>
            <person name="Baker D."/>
            <person name="Gharbi K."/>
            <person name="Hall N."/>
            <person name="Watson M."/>
            <person name="Adriaenssens E.M."/>
            <person name="Foster-Nyarko E."/>
            <person name="Jarju S."/>
            <person name="Secka A."/>
            <person name="Antonio M."/>
            <person name="Oren A."/>
            <person name="Chaudhuri R.R."/>
            <person name="La Ragione R."/>
            <person name="Hildebrand F."/>
            <person name="Pallen M.J."/>
        </authorList>
    </citation>
    <scope>NUCLEOTIDE SEQUENCE</scope>
    <source>
        <strain evidence="2">ChiHjej11B10-19426</strain>
    </source>
</reference>
<sequence>RHGDLTAARGDRTVGRYADRDREVKLGAAARVAGDGRAAGGRLAGNGNRLEDYLTQSSKLVLLLVFIPLLIAQPFSYR</sequence>
<evidence type="ECO:0000256" key="1">
    <source>
        <dbReference type="SAM" id="Phobius"/>
    </source>
</evidence>
<reference evidence="2" key="2">
    <citation type="submission" date="2021-04" db="EMBL/GenBank/DDBJ databases">
        <authorList>
            <person name="Gilroy R."/>
        </authorList>
    </citation>
    <scope>NUCLEOTIDE SEQUENCE</scope>
    <source>
        <strain evidence="2">ChiHjej11B10-19426</strain>
    </source>
</reference>
<organism evidence="2 3">
    <name type="scientific">Candidatus Tidjanibacter faecipullorum</name>
    <dbReference type="NCBI Taxonomy" id="2838766"/>
    <lineage>
        <taxon>Bacteria</taxon>
        <taxon>Pseudomonadati</taxon>
        <taxon>Bacteroidota</taxon>
        <taxon>Bacteroidia</taxon>
        <taxon>Bacteroidales</taxon>
        <taxon>Rikenellaceae</taxon>
        <taxon>Tidjanibacter</taxon>
    </lineage>
</organism>
<protein>
    <submittedName>
        <fullName evidence="2">Uncharacterized protein</fullName>
    </submittedName>
</protein>
<feature type="non-terminal residue" evidence="2">
    <location>
        <position position="1"/>
    </location>
</feature>
<gene>
    <name evidence="2" type="ORF">H9816_07810</name>
</gene>
<comment type="caution">
    <text evidence="2">The sequence shown here is derived from an EMBL/GenBank/DDBJ whole genome shotgun (WGS) entry which is preliminary data.</text>
</comment>
<keyword evidence="1" id="KW-1133">Transmembrane helix</keyword>
<dbReference type="EMBL" id="DXCC01000029">
    <property type="protein sequence ID" value="HIZ15796.1"/>
    <property type="molecule type" value="Genomic_DNA"/>
</dbReference>